<evidence type="ECO:0000313" key="2">
    <source>
        <dbReference type="Proteomes" id="UP000800200"/>
    </source>
</evidence>
<accession>A0A6A6D6X5</accession>
<dbReference type="OrthoDB" id="10433956at2759"/>
<gene>
    <name evidence="1" type="ORF">K469DRAFT_704101</name>
</gene>
<organism evidence="1 2">
    <name type="scientific">Zopfia rhizophila CBS 207.26</name>
    <dbReference type="NCBI Taxonomy" id="1314779"/>
    <lineage>
        <taxon>Eukaryota</taxon>
        <taxon>Fungi</taxon>
        <taxon>Dikarya</taxon>
        <taxon>Ascomycota</taxon>
        <taxon>Pezizomycotina</taxon>
        <taxon>Dothideomycetes</taxon>
        <taxon>Dothideomycetes incertae sedis</taxon>
        <taxon>Zopfiaceae</taxon>
        <taxon>Zopfia</taxon>
    </lineage>
</organism>
<evidence type="ECO:0000313" key="1">
    <source>
        <dbReference type="EMBL" id="KAF2174853.1"/>
    </source>
</evidence>
<protein>
    <submittedName>
        <fullName evidence="1">Uncharacterized protein</fullName>
    </submittedName>
</protein>
<reference evidence="1" key="1">
    <citation type="journal article" date="2020" name="Stud. Mycol.">
        <title>101 Dothideomycetes genomes: a test case for predicting lifestyles and emergence of pathogens.</title>
        <authorList>
            <person name="Haridas S."/>
            <person name="Albert R."/>
            <person name="Binder M."/>
            <person name="Bloem J."/>
            <person name="Labutti K."/>
            <person name="Salamov A."/>
            <person name="Andreopoulos B."/>
            <person name="Baker S."/>
            <person name="Barry K."/>
            <person name="Bills G."/>
            <person name="Bluhm B."/>
            <person name="Cannon C."/>
            <person name="Castanera R."/>
            <person name="Culley D."/>
            <person name="Daum C."/>
            <person name="Ezra D."/>
            <person name="Gonzalez J."/>
            <person name="Henrissat B."/>
            <person name="Kuo A."/>
            <person name="Liang C."/>
            <person name="Lipzen A."/>
            <person name="Lutzoni F."/>
            <person name="Magnuson J."/>
            <person name="Mondo S."/>
            <person name="Nolan M."/>
            <person name="Ohm R."/>
            <person name="Pangilinan J."/>
            <person name="Park H.-J."/>
            <person name="Ramirez L."/>
            <person name="Alfaro M."/>
            <person name="Sun H."/>
            <person name="Tritt A."/>
            <person name="Yoshinaga Y."/>
            <person name="Zwiers L.-H."/>
            <person name="Turgeon B."/>
            <person name="Goodwin S."/>
            <person name="Spatafora J."/>
            <person name="Crous P."/>
            <person name="Grigoriev I."/>
        </authorList>
    </citation>
    <scope>NUCLEOTIDE SEQUENCE</scope>
    <source>
        <strain evidence="1">CBS 207.26</strain>
    </source>
</reference>
<keyword evidence="2" id="KW-1185">Reference proteome</keyword>
<dbReference type="AlphaFoldDB" id="A0A6A6D6X5"/>
<proteinExistence type="predicted"/>
<sequence>MCTITTTYWECGHVKSRAQTFTCANPNTCVKNYAESPTPARGNCGAAACNTPPSS</sequence>
<dbReference type="EMBL" id="ML994765">
    <property type="protein sequence ID" value="KAF2174853.1"/>
    <property type="molecule type" value="Genomic_DNA"/>
</dbReference>
<dbReference type="Proteomes" id="UP000800200">
    <property type="component" value="Unassembled WGS sequence"/>
</dbReference>
<name>A0A6A6D6X5_9PEZI</name>